<keyword evidence="3" id="KW-1185">Reference proteome</keyword>
<evidence type="ECO:0000256" key="1">
    <source>
        <dbReference type="SAM" id="MobiDB-lite"/>
    </source>
</evidence>
<dbReference type="Gramene" id="rna-AYBTSS11_LOCUS25837">
    <property type="protein sequence ID" value="CAJ1973771.1"/>
    <property type="gene ID" value="gene-AYBTSS11_LOCUS25837"/>
</dbReference>
<organism evidence="2 3">
    <name type="scientific">Sphenostylis stenocarpa</name>
    <dbReference type="NCBI Taxonomy" id="92480"/>
    <lineage>
        <taxon>Eukaryota</taxon>
        <taxon>Viridiplantae</taxon>
        <taxon>Streptophyta</taxon>
        <taxon>Embryophyta</taxon>
        <taxon>Tracheophyta</taxon>
        <taxon>Spermatophyta</taxon>
        <taxon>Magnoliopsida</taxon>
        <taxon>eudicotyledons</taxon>
        <taxon>Gunneridae</taxon>
        <taxon>Pentapetalae</taxon>
        <taxon>rosids</taxon>
        <taxon>fabids</taxon>
        <taxon>Fabales</taxon>
        <taxon>Fabaceae</taxon>
        <taxon>Papilionoideae</taxon>
        <taxon>50 kb inversion clade</taxon>
        <taxon>NPAAA clade</taxon>
        <taxon>indigoferoid/millettioid clade</taxon>
        <taxon>Phaseoleae</taxon>
        <taxon>Sphenostylis</taxon>
    </lineage>
</organism>
<dbReference type="AlphaFoldDB" id="A0AA86TCC5"/>
<feature type="region of interest" description="Disordered" evidence="1">
    <location>
        <begin position="45"/>
        <end position="64"/>
    </location>
</feature>
<dbReference type="Proteomes" id="UP001189624">
    <property type="component" value="Chromosome 9"/>
</dbReference>
<evidence type="ECO:0000313" key="3">
    <source>
        <dbReference type="Proteomes" id="UP001189624"/>
    </source>
</evidence>
<gene>
    <name evidence="2" type="ORF">AYBTSS11_LOCUS25837</name>
</gene>
<accession>A0AA86TCC5</accession>
<protein>
    <submittedName>
        <fullName evidence="2">Uncharacterized protein</fullName>
    </submittedName>
</protein>
<evidence type="ECO:0000313" key="2">
    <source>
        <dbReference type="EMBL" id="CAJ1973771.1"/>
    </source>
</evidence>
<name>A0AA86TCC5_9FABA</name>
<reference evidence="2" key="1">
    <citation type="submission" date="2023-10" db="EMBL/GenBank/DDBJ databases">
        <authorList>
            <person name="Domelevo Entfellner J.-B."/>
        </authorList>
    </citation>
    <scope>NUCLEOTIDE SEQUENCE</scope>
</reference>
<dbReference type="EMBL" id="OY731406">
    <property type="protein sequence ID" value="CAJ1973771.1"/>
    <property type="molecule type" value="Genomic_DNA"/>
</dbReference>
<proteinExistence type="predicted"/>
<sequence>MQDPWKETETSEQPWHRATSGTLLKLRSRRVNTFNPSRYYHHPRLKKKKVPLSSSTPGAGDRSPMRRFTIRWTIKRHVSIQISV</sequence>
<feature type="region of interest" description="Disordered" evidence="1">
    <location>
        <begin position="1"/>
        <end position="21"/>
    </location>
</feature>